<dbReference type="InterPro" id="IPR020867">
    <property type="entry name" value="THF_DH/CycHdrlase_CS"/>
</dbReference>
<dbReference type="PANTHER" id="PTHR48099">
    <property type="entry name" value="C-1-TETRAHYDROFOLATE SYNTHASE, CYTOPLASMIC-RELATED"/>
    <property type="match status" value="1"/>
</dbReference>
<dbReference type="FunFam" id="3.40.50.720:FF:000094">
    <property type="entry name" value="Bifunctional protein FolD"/>
    <property type="match status" value="1"/>
</dbReference>
<keyword evidence="3 12" id="KW-0554">One-carbon metabolism</keyword>
<reference evidence="15 16" key="1">
    <citation type="journal article" date="2015" name="Genome Announc.">
        <title>Expanding the biotechnology potential of lactobacilli through comparative genomics of 213 strains and associated genera.</title>
        <authorList>
            <person name="Sun Z."/>
            <person name="Harris H.M."/>
            <person name="McCann A."/>
            <person name="Guo C."/>
            <person name="Argimon S."/>
            <person name="Zhang W."/>
            <person name="Yang X."/>
            <person name="Jeffery I.B."/>
            <person name="Cooney J.C."/>
            <person name="Kagawa T.F."/>
            <person name="Liu W."/>
            <person name="Song Y."/>
            <person name="Salvetti E."/>
            <person name="Wrobel A."/>
            <person name="Rasinkangas P."/>
            <person name="Parkhill J."/>
            <person name="Rea M.C."/>
            <person name="O'Sullivan O."/>
            <person name="Ritari J."/>
            <person name="Douillard F.P."/>
            <person name="Paul Ross R."/>
            <person name="Yang R."/>
            <person name="Briner A.E."/>
            <person name="Felis G.E."/>
            <person name="de Vos W.M."/>
            <person name="Barrangou R."/>
            <person name="Klaenhammer T.R."/>
            <person name="Caufield P.W."/>
            <person name="Cui Y."/>
            <person name="Zhang H."/>
            <person name="O'Toole P.W."/>
        </authorList>
    </citation>
    <scope>NUCLEOTIDE SEQUENCE [LARGE SCALE GENOMIC DNA]</scope>
    <source>
        <strain evidence="15 16">JCM 17158</strain>
    </source>
</reference>
<dbReference type="AlphaFoldDB" id="A0A0R1K0C9"/>
<feature type="domain" description="Tetrahydrofolate dehydrogenase/cyclohydrolase NAD(P)-binding" evidence="14">
    <location>
        <begin position="139"/>
        <end position="280"/>
    </location>
</feature>
<dbReference type="GO" id="GO:0009086">
    <property type="term" value="P:methionine biosynthetic process"/>
    <property type="evidence" value="ECO:0007669"/>
    <property type="project" value="UniProtKB-KW"/>
</dbReference>
<dbReference type="FunFam" id="3.40.50.10860:FF:000005">
    <property type="entry name" value="C-1-tetrahydrofolate synthase, cytoplasmic, putative"/>
    <property type="match status" value="1"/>
</dbReference>
<comment type="similarity">
    <text evidence="12">Belongs to the tetrahydrofolate dehydrogenase/cyclohydrolase family.</text>
</comment>
<dbReference type="GO" id="GO:0006164">
    <property type="term" value="P:purine nucleotide biosynthetic process"/>
    <property type="evidence" value="ECO:0007669"/>
    <property type="project" value="UniProtKB-KW"/>
</dbReference>
<dbReference type="InterPro" id="IPR046346">
    <property type="entry name" value="Aminoacid_DH-like_N_sf"/>
</dbReference>
<comment type="function">
    <text evidence="12">Catalyzes the oxidation of 5,10-methylenetetrahydrofolate to 5,10-methenyltetrahydrofolate and then the hydrolysis of 5,10-methenyltetrahydrofolate to 10-formyltetrahydrofolate.</text>
</comment>
<dbReference type="InterPro" id="IPR036291">
    <property type="entry name" value="NAD(P)-bd_dom_sf"/>
</dbReference>
<comment type="catalytic activity">
    <reaction evidence="12">
        <text>(6R)-5,10-methylene-5,6,7,8-tetrahydrofolate + NADP(+) = (6R)-5,10-methenyltetrahydrofolate + NADPH</text>
        <dbReference type="Rhea" id="RHEA:22812"/>
        <dbReference type="ChEBI" id="CHEBI:15636"/>
        <dbReference type="ChEBI" id="CHEBI:57455"/>
        <dbReference type="ChEBI" id="CHEBI:57783"/>
        <dbReference type="ChEBI" id="CHEBI:58349"/>
        <dbReference type="EC" id="1.5.1.5"/>
    </reaction>
</comment>
<dbReference type="EC" id="1.5.1.5" evidence="12"/>
<evidence type="ECO:0000256" key="10">
    <source>
        <dbReference type="ARBA" id="ARBA00023167"/>
    </source>
</evidence>
<comment type="catalytic activity">
    <reaction evidence="12">
        <text>(6R)-5,10-methenyltetrahydrofolate + H2O = (6R)-10-formyltetrahydrofolate + H(+)</text>
        <dbReference type="Rhea" id="RHEA:23700"/>
        <dbReference type="ChEBI" id="CHEBI:15377"/>
        <dbReference type="ChEBI" id="CHEBI:15378"/>
        <dbReference type="ChEBI" id="CHEBI:57455"/>
        <dbReference type="ChEBI" id="CHEBI:195366"/>
        <dbReference type="EC" id="3.5.4.9"/>
    </reaction>
</comment>
<comment type="caution">
    <text evidence="12">Lacks conserved residue(s) required for the propagation of feature annotation.</text>
</comment>
<dbReference type="EMBL" id="AZDJ01000001">
    <property type="protein sequence ID" value="KRK74292.1"/>
    <property type="molecule type" value="Genomic_DNA"/>
</dbReference>
<dbReference type="RefSeq" id="WP_056949883.1">
    <property type="nucleotide sequence ID" value="NZ_AZDJ01000001.1"/>
</dbReference>
<dbReference type="Pfam" id="PF02882">
    <property type="entry name" value="THF_DHG_CYH_C"/>
    <property type="match status" value="1"/>
</dbReference>
<dbReference type="PATRIC" id="fig|1291734.4.peg.920"/>
<evidence type="ECO:0000256" key="3">
    <source>
        <dbReference type="ARBA" id="ARBA00022563"/>
    </source>
</evidence>
<evidence type="ECO:0000259" key="13">
    <source>
        <dbReference type="Pfam" id="PF00763"/>
    </source>
</evidence>
<comment type="caution">
    <text evidence="15">The sequence shown here is derived from an EMBL/GenBank/DDBJ whole genome shotgun (WGS) entry which is preliminary data.</text>
</comment>
<dbReference type="SUPFAM" id="SSF53223">
    <property type="entry name" value="Aminoacid dehydrogenase-like, N-terminal domain"/>
    <property type="match status" value="1"/>
</dbReference>
<keyword evidence="7 12" id="KW-0521">NADP</keyword>
<dbReference type="PROSITE" id="PS00767">
    <property type="entry name" value="THF_DHG_CYH_2"/>
    <property type="match status" value="1"/>
</dbReference>
<feature type="binding site" evidence="12">
    <location>
        <begin position="164"/>
        <end position="166"/>
    </location>
    <ligand>
        <name>NADP(+)</name>
        <dbReference type="ChEBI" id="CHEBI:58349"/>
    </ligand>
</feature>
<evidence type="ECO:0000256" key="6">
    <source>
        <dbReference type="ARBA" id="ARBA00022801"/>
    </source>
</evidence>
<dbReference type="Proteomes" id="UP000051804">
    <property type="component" value="Unassembled WGS sequence"/>
</dbReference>
<sequence>MTIRLDGNQTANALMNTLQGQVAALKTAGVVPGLAVILVGDDPASAIYVRNKRRRAAAIGVASTVYTLPATATQAELLAQVAALNADPSVDGILVQLPLPPQIDAAAVIVAIAPDKDVDGFHPVNVGRLWTNTPGIVASTPYGIMALLHAYGIHVAGLHAVIVGRSNIVGRPLAGLLLNHDATVTIAHRQTAGLAALTRTADLLVVATGQANLITADMVKPGAVVVDVGMNRDAAGKLTGDVDYAAVAPKTRAITPVPGGVGPMTIAALMMQTVALAERRANG</sequence>
<feature type="domain" description="Tetrahydrofolate dehydrogenase/cyclohydrolase catalytic" evidence="13">
    <location>
        <begin position="5"/>
        <end position="119"/>
    </location>
</feature>
<evidence type="ECO:0000313" key="16">
    <source>
        <dbReference type="Proteomes" id="UP000051804"/>
    </source>
</evidence>
<evidence type="ECO:0000259" key="14">
    <source>
        <dbReference type="Pfam" id="PF02882"/>
    </source>
</evidence>
<keyword evidence="5 12" id="KW-0658">Purine biosynthesis</keyword>
<dbReference type="GO" id="GO:0004488">
    <property type="term" value="F:methylenetetrahydrofolate dehydrogenase (NADP+) activity"/>
    <property type="evidence" value="ECO:0007669"/>
    <property type="project" value="UniProtKB-UniRule"/>
</dbReference>
<evidence type="ECO:0000256" key="11">
    <source>
        <dbReference type="ARBA" id="ARBA00023268"/>
    </source>
</evidence>
<evidence type="ECO:0000256" key="4">
    <source>
        <dbReference type="ARBA" id="ARBA00022605"/>
    </source>
</evidence>
<dbReference type="CDD" id="cd01080">
    <property type="entry name" value="NAD_bind_m-THF_DH_Cyclohyd"/>
    <property type="match status" value="1"/>
</dbReference>
<protein>
    <recommendedName>
        <fullName evidence="12">Bifunctional protein FolD</fullName>
    </recommendedName>
    <domain>
        <recommendedName>
            <fullName evidence="12">Methylenetetrahydrofolate dehydrogenase</fullName>
            <ecNumber evidence="12">1.5.1.5</ecNumber>
        </recommendedName>
    </domain>
    <domain>
        <recommendedName>
            <fullName evidence="12">Methenyltetrahydrofolate cyclohydrolase</fullName>
            <ecNumber evidence="12">3.5.4.9</ecNumber>
        </recommendedName>
    </domain>
</protein>
<keyword evidence="4 12" id="KW-0028">Amino-acid biosynthesis</keyword>
<evidence type="ECO:0000313" key="15">
    <source>
        <dbReference type="EMBL" id="KRK74292.1"/>
    </source>
</evidence>
<dbReference type="EC" id="3.5.4.9" evidence="12"/>
<keyword evidence="8 12" id="KW-0560">Oxidoreductase</keyword>
<evidence type="ECO:0000256" key="2">
    <source>
        <dbReference type="ARBA" id="ARBA00011738"/>
    </source>
</evidence>
<gene>
    <name evidence="12" type="primary">folD</name>
    <name evidence="15" type="ORF">FD02_GL000893</name>
</gene>
<dbReference type="PROSITE" id="PS00766">
    <property type="entry name" value="THF_DHG_CYH_1"/>
    <property type="match status" value="1"/>
</dbReference>
<dbReference type="InterPro" id="IPR020630">
    <property type="entry name" value="THF_DH/CycHdrlase_cat_dom"/>
</dbReference>
<comment type="subunit">
    <text evidence="2 12">Homodimer.</text>
</comment>
<dbReference type="GO" id="GO:0000105">
    <property type="term" value="P:L-histidine biosynthetic process"/>
    <property type="evidence" value="ECO:0007669"/>
    <property type="project" value="UniProtKB-KW"/>
</dbReference>
<dbReference type="GO" id="GO:0005829">
    <property type="term" value="C:cytosol"/>
    <property type="evidence" value="ECO:0007669"/>
    <property type="project" value="TreeGrafter"/>
</dbReference>
<dbReference type="Pfam" id="PF00763">
    <property type="entry name" value="THF_DHG_CYH"/>
    <property type="match status" value="1"/>
</dbReference>
<dbReference type="SUPFAM" id="SSF51735">
    <property type="entry name" value="NAD(P)-binding Rossmann-fold domains"/>
    <property type="match status" value="1"/>
</dbReference>
<keyword evidence="9 12" id="KW-0368">Histidine biosynthesis</keyword>
<evidence type="ECO:0000256" key="5">
    <source>
        <dbReference type="ARBA" id="ARBA00022755"/>
    </source>
</evidence>
<dbReference type="PRINTS" id="PR00085">
    <property type="entry name" value="THFDHDRGNASE"/>
</dbReference>
<organism evidence="15 16">
    <name type="scientific">Lacticaseibacillus nasuensis JCM 17158</name>
    <dbReference type="NCBI Taxonomy" id="1291734"/>
    <lineage>
        <taxon>Bacteria</taxon>
        <taxon>Bacillati</taxon>
        <taxon>Bacillota</taxon>
        <taxon>Bacilli</taxon>
        <taxon>Lactobacillales</taxon>
        <taxon>Lactobacillaceae</taxon>
        <taxon>Lacticaseibacillus</taxon>
    </lineage>
</organism>
<dbReference type="NCBIfam" id="NF010783">
    <property type="entry name" value="PRK14186.1"/>
    <property type="match status" value="1"/>
</dbReference>
<keyword evidence="16" id="KW-1185">Reference proteome</keyword>
<evidence type="ECO:0000256" key="8">
    <source>
        <dbReference type="ARBA" id="ARBA00023002"/>
    </source>
</evidence>
<name>A0A0R1K0C9_9LACO</name>
<evidence type="ECO:0000256" key="1">
    <source>
        <dbReference type="ARBA" id="ARBA00004777"/>
    </source>
</evidence>
<dbReference type="GO" id="GO:0004477">
    <property type="term" value="F:methenyltetrahydrofolate cyclohydrolase activity"/>
    <property type="evidence" value="ECO:0007669"/>
    <property type="project" value="UniProtKB-UniRule"/>
</dbReference>
<dbReference type="InterPro" id="IPR020631">
    <property type="entry name" value="THF_DH/CycHdrlase_NAD-bd_dom"/>
</dbReference>
<evidence type="ECO:0000256" key="12">
    <source>
        <dbReference type="HAMAP-Rule" id="MF_01576"/>
    </source>
</evidence>
<keyword evidence="11 12" id="KW-0511">Multifunctional enzyme</keyword>
<dbReference type="PANTHER" id="PTHR48099:SF5">
    <property type="entry name" value="C-1-TETRAHYDROFOLATE SYNTHASE, CYTOPLASMIC"/>
    <property type="match status" value="1"/>
</dbReference>
<accession>A0A0R1K0C9</accession>
<dbReference type="UniPathway" id="UPA00193"/>
<dbReference type="STRING" id="1291734.FD02_GL000893"/>
<dbReference type="InterPro" id="IPR000672">
    <property type="entry name" value="THF_DH/CycHdrlase"/>
</dbReference>
<evidence type="ECO:0000256" key="9">
    <source>
        <dbReference type="ARBA" id="ARBA00023102"/>
    </source>
</evidence>
<dbReference type="HAMAP" id="MF_01576">
    <property type="entry name" value="THF_DHG_CYH"/>
    <property type="match status" value="1"/>
</dbReference>
<comment type="pathway">
    <text evidence="1 12">One-carbon metabolism; tetrahydrofolate interconversion.</text>
</comment>
<keyword evidence="10 12" id="KW-0486">Methionine biosynthesis</keyword>
<dbReference type="Gene3D" id="3.40.50.720">
    <property type="entry name" value="NAD(P)-binding Rossmann-like Domain"/>
    <property type="match status" value="1"/>
</dbReference>
<proteinExistence type="inferred from homology"/>
<dbReference type="Gene3D" id="3.40.50.10860">
    <property type="entry name" value="Leucine Dehydrogenase, chain A, domain 1"/>
    <property type="match status" value="1"/>
</dbReference>
<keyword evidence="6 12" id="KW-0378">Hydrolase</keyword>
<evidence type="ECO:0000256" key="7">
    <source>
        <dbReference type="ARBA" id="ARBA00022857"/>
    </source>
</evidence>
<dbReference type="GO" id="GO:0035999">
    <property type="term" value="P:tetrahydrofolate interconversion"/>
    <property type="evidence" value="ECO:0007669"/>
    <property type="project" value="UniProtKB-UniRule"/>
</dbReference>
<dbReference type="OrthoDB" id="9803580at2"/>